<dbReference type="PANTHER" id="PTHR33705">
    <property type="entry name" value="PHOSPHOCARRIER PROTEIN HPR"/>
    <property type="match status" value="1"/>
</dbReference>
<dbReference type="InterPro" id="IPR035895">
    <property type="entry name" value="HPr-like_sf"/>
</dbReference>
<reference evidence="6 7" key="1">
    <citation type="submission" date="2021-02" db="EMBL/GenBank/DDBJ databases">
        <title>Activity-based single-cell genomes from oceanic crustal fluid captures similar information to metagenomic and metatranscriptomic surveys with orders of magnitude less sampling.</title>
        <authorList>
            <person name="D'Angelo T.S."/>
            <person name="Orcutt B.N."/>
        </authorList>
    </citation>
    <scope>NUCLEOTIDE SEQUENCE [LARGE SCALE GENOMIC DNA]</scope>
    <source>
        <strain evidence="6">AH-315-G07</strain>
    </source>
</reference>
<name>A0ABS3AQ08_9BACT</name>
<gene>
    <name evidence="6" type="ORF">JYU14_01800</name>
</gene>
<dbReference type="InterPro" id="IPR001020">
    <property type="entry name" value="PTS_HPr_His_P_site"/>
</dbReference>
<evidence type="ECO:0000313" key="7">
    <source>
        <dbReference type="Proteomes" id="UP000722121"/>
    </source>
</evidence>
<keyword evidence="3" id="KW-0963">Cytoplasm</keyword>
<accession>A0ABS3AQ08</accession>
<comment type="similarity">
    <text evidence="2">Belongs to the HPr family.</text>
</comment>
<dbReference type="EMBL" id="JAFITR010000025">
    <property type="protein sequence ID" value="MBN4066798.1"/>
    <property type="molecule type" value="Genomic_DNA"/>
</dbReference>
<evidence type="ECO:0000313" key="6">
    <source>
        <dbReference type="EMBL" id="MBN4066798.1"/>
    </source>
</evidence>
<organism evidence="6 7">
    <name type="scientific">Simkania negevensis</name>
    <dbReference type="NCBI Taxonomy" id="83561"/>
    <lineage>
        <taxon>Bacteria</taxon>
        <taxon>Pseudomonadati</taxon>
        <taxon>Chlamydiota</taxon>
        <taxon>Chlamydiia</taxon>
        <taxon>Parachlamydiales</taxon>
        <taxon>Simkaniaceae</taxon>
        <taxon>Simkania</taxon>
    </lineage>
</organism>
<dbReference type="PANTHER" id="PTHR33705:SF2">
    <property type="entry name" value="PHOSPHOCARRIER PROTEIN NPR"/>
    <property type="match status" value="1"/>
</dbReference>
<dbReference type="Pfam" id="PF00381">
    <property type="entry name" value="PTS-HPr"/>
    <property type="match status" value="1"/>
</dbReference>
<dbReference type="InterPro" id="IPR050399">
    <property type="entry name" value="HPr"/>
</dbReference>
<dbReference type="PROSITE" id="PS51350">
    <property type="entry name" value="PTS_HPR_DOM"/>
    <property type="match status" value="1"/>
</dbReference>
<dbReference type="PRINTS" id="PR00107">
    <property type="entry name" value="PHOSPHOCPHPR"/>
</dbReference>
<evidence type="ECO:0000259" key="5">
    <source>
        <dbReference type="PROSITE" id="PS51350"/>
    </source>
</evidence>
<protein>
    <submittedName>
        <fullName evidence="6">HPr family phosphocarrier protein</fullName>
    </submittedName>
</protein>
<keyword evidence="7" id="KW-1185">Reference proteome</keyword>
<dbReference type="Gene3D" id="3.30.1340.10">
    <property type="entry name" value="HPr-like"/>
    <property type="match status" value="1"/>
</dbReference>
<evidence type="ECO:0000256" key="2">
    <source>
        <dbReference type="ARBA" id="ARBA00010736"/>
    </source>
</evidence>
<dbReference type="SUPFAM" id="SSF55594">
    <property type="entry name" value="HPr-like"/>
    <property type="match status" value="1"/>
</dbReference>
<evidence type="ECO:0000256" key="3">
    <source>
        <dbReference type="ARBA" id="ARBA00022490"/>
    </source>
</evidence>
<comment type="subcellular location">
    <subcellularLocation>
        <location evidence="1">Cytoplasm</location>
    </subcellularLocation>
</comment>
<dbReference type="InterPro" id="IPR000032">
    <property type="entry name" value="HPr-like"/>
</dbReference>
<dbReference type="NCBIfam" id="TIGR01003">
    <property type="entry name" value="PTS_HPr_family"/>
    <property type="match status" value="1"/>
</dbReference>
<comment type="caution">
    <text evidence="6">The sequence shown here is derived from an EMBL/GenBank/DDBJ whole genome shotgun (WGS) entry which is preliminary data.</text>
</comment>
<dbReference type="Proteomes" id="UP000722121">
    <property type="component" value="Unassembled WGS sequence"/>
</dbReference>
<evidence type="ECO:0000256" key="1">
    <source>
        <dbReference type="ARBA" id="ARBA00004496"/>
    </source>
</evidence>
<sequence length="88" mass="9670">MKLTQTVKVKNDLGLHTRPAMTIVKLLQSTPCDVHFTYKKETVSAKSIMSILMLAAQKNSSIKITIEGANADNLMGTLVNAFESRFGE</sequence>
<feature type="domain" description="HPr" evidence="5">
    <location>
        <begin position="2"/>
        <end position="88"/>
    </location>
</feature>
<keyword evidence="4" id="KW-0598">Phosphotransferase system</keyword>
<proteinExistence type="inferred from homology"/>
<evidence type="ECO:0000256" key="4">
    <source>
        <dbReference type="ARBA" id="ARBA00022683"/>
    </source>
</evidence>
<dbReference type="CDD" id="cd00367">
    <property type="entry name" value="PTS-HPr_like"/>
    <property type="match status" value="1"/>
</dbReference>
<dbReference type="PROSITE" id="PS00369">
    <property type="entry name" value="PTS_HPR_HIS"/>
    <property type="match status" value="1"/>
</dbReference>